<dbReference type="STRING" id="742152.A0A2H3JK21"/>
<sequence>MSDATRQLYAQHLSLEQARTGDPRLPRQAGDHSTFLVSFLRIIGKGTYGKVYLVRNVTTNEAMALKRVDIPSSATHESNPRRASIPNSFSREVEMLTKLDHLSVVPYLGVDKMPTSLNIFFEYIPGGSIAGRLRKHGKLNEEVIKLFASQILDGLEYLHSKDIIHGRLDSNHILLNKSDICKISLCISSITDRDSTVNVPFLGHGSALCMAPEMLTYSVTSLSSKVDIWGIGYVVYEMWSGRKQWNEQGGQTIEFHAKQGSLVPADVHLSPLAEEFLQKCFAIDPNERSTATELRKHPYLVPERTWMLNGLR</sequence>
<dbReference type="GO" id="GO:0005524">
    <property type="term" value="F:ATP binding"/>
    <property type="evidence" value="ECO:0007669"/>
    <property type="project" value="UniProtKB-UniRule"/>
</dbReference>
<gene>
    <name evidence="9" type="ORF">WOLCODRAFT_29405</name>
</gene>
<evidence type="ECO:0000256" key="3">
    <source>
        <dbReference type="ARBA" id="ARBA00022679"/>
    </source>
</evidence>
<evidence type="ECO:0000256" key="6">
    <source>
        <dbReference type="ARBA" id="ARBA00022840"/>
    </source>
</evidence>
<accession>A0A2H3JK21</accession>
<dbReference type="AlphaFoldDB" id="A0A2H3JK21"/>
<evidence type="ECO:0000256" key="4">
    <source>
        <dbReference type="ARBA" id="ARBA00022741"/>
    </source>
</evidence>
<keyword evidence="6 7" id="KW-0067">ATP-binding</keyword>
<protein>
    <submittedName>
        <fullName evidence="9">Kinase-like protein</fullName>
    </submittedName>
</protein>
<evidence type="ECO:0000259" key="8">
    <source>
        <dbReference type="PROSITE" id="PS50011"/>
    </source>
</evidence>
<comment type="similarity">
    <text evidence="1">Belongs to the protein kinase superfamily. STE Ser/Thr protein kinase family. MAP kinase kinase kinase subfamily.</text>
</comment>
<keyword evidence="2" id="KW-0723">Serine/threonine-protein kinase</keyword>
<keyword evidence="3" id="KW-0808">Transferase</keyword>
<dbReference type="OrthoDB" id="266718at2759"/>
<name>A0A2H3JK21_WOLCO</name>
<dbReference type="PROSITE" id="PS00107">
    <property type="entry name" value="PROTEIN_KINASE_ATP"/>
    <property type="match status" value="1"/>
</dbReference>
<dbReference type="Pfam" id="PF00069">
    <property type="entry name" value="Pkinase"/>
    <property type="match status" value="1"/>
</dbReference>
<dbReference type="GO" id="GO:0004674">
    <property type="term" value="F:protein serine/threonine kinase activity"/>
    <property type="evidence" value="ECO:0007669"/>
    <property type="project" value="UniProtKB-KW"/>
</dbReference>
<keyword evidence="4 7" id="KW-0547">Nucleotide-binding</keyword>
<evidence type="ECO:0000256" key="2">
    <source>
        <dbReference type="ARBA" id="ARBA00022527"/>
    </source>
</evidence>
<reference evidence="9 10" key="1">
    <citation type="journal article" date="2012" name="Science">
        <title>The Paleozoic origin of enzymatic lignin decomposition reconstructed from 31 fungal genomes.</title>
        <authorList>
            <person name="Floudas D."/>
            <person name="Binder M."/>
            <person name="Riley R."/>
            <person name="Barry K."/>
            <person name="Blanchette R.A."/>
            <person name="Henrissat B."/>
            <person name="Martinez A.T."/>
            <person name="Otillar R."/>
            <person name="Spatafora J.W."/>
            <person name="Yadav J.S."/>
            <person name="Aerts A."/>
            <person name="Benoit I."/>
            <person name="Boyd A."/>
            <person name="Carlson A."/>
            <person name="Copeland A."/>
            <person name="Coutinho P.M."/>
            <person name="de Vries R.P."/>
            <person name="Ferreira P."/>
            <person name="Findley K."/>
            <person name="Foster B."/>
            <person name="Gaskell J."/>
            <person name="Glotzer D."/>
            <person name="Gorecki P."/>
            <person name="Heitman J."/>
            <person name="Hesse C."/>
            <person name="Hori C."/>
            <person name="Igarashi K."/>
            <person name="Jurgens J.A."/>
            <person name="Kallen N."/>
            <person name="Kersten P."/>
            <person name="Kohler A."/>
            <person name="Kuees U."/>
            <person name="Kumar T.K.A."/>
            <person name="Kuo A."/>
            <person name="LaButti K."/>
            <person name="Larrondo L.F."/>
            <person name="Lindquist E."/>
            <person name="Ling A."/>
            <person name="Lombard V."/>
            <person name="Lucas S."/>
            <person name="Lundell T."/>
            <person name="Martin R."/>
            <person name="McLaughlin D.J."/>
            <person name="Morgenstern I."/>
            <person name="Morin E."/>
            <person name="Murat C."/>
            <person name="Nagy L.G."/>
            <person name="Nolan M."/>
            <person name="Ohm R.A."/>
            <person name="Patyshakuliyeva A."/>
            <person name="Rokas A."/>
            <person name="Ruiz-Duenas F.J."/>
            <person name="Sabat G."/>
            <person name="Salamov A."/>
            <person name="Samejima M."/>
            <person name="Schmutz J."/>
            <person name="Slot J.C."/>
            <person name="St John F."/>
            <person name="Stenlid J."/>
            <person name="Sun H."/>
            <person name="Sun S."/>
            <person name="Syed K."/>
            <person name="Tsang A."/>
            <person name="Wiebenga A."/>
            <person name="Young D."/>
            <person name="Pisabarro A."/>
            <person name="Eastwood D.C."/>
            <person name="Martin F."/>
            <person name="Cullen D."/>
            <person name="Grigoriev I.V."/>
            <person name="Hibbett D.S."/>
        </authorList>
    </citation>
    <scope>NUCLEOTIDE SEQUENCE [LARGE SCALE GENOMIC DNA]</scope>
    <source>
        <strain evidence="9 10">MD-104</strain>
    </source>
</reference>
<dbReference type="EMBL" id="KB467965">
    <property type="protein sequence ID" value="PCH39149.1"/>
    <property type="molecule type" value="Genomic_DNA"/>
</dbReference>
<dbReference type="InterPro" id="IPR011009">
    <property type="entry name" value="Kinase-like_dom_sf"/>
</dbReference>
<keyword evidence="10" id="KW-1185">Reference proteome</keyword>
<evidence type="ECO:0000313" key="9">
    <source>
        <dbReference type="EMBL" id="PCH39149.1"/>
    </source>
</evidence>
<dbReference type="PANTHER" id="PTHR11584">
    <property type="entry name" value="SERINE/THREONINE PROTEIN KINASE"/>
    <property type="match status" value="1"/>
</dbReference>
<dbReference type="OMA" id="PLIKVYM"/>
<proteinExistence type="inferred from homology"/>
<evidence type="ECO:0000313" key="10">
    <source>
        <dbReference type="Proteomes" id="UP000218811"/>
    </source>
</evidence>
<dbReference type="SUPFAM" id="SSF56112">
    <property type="entry name" value="Protein kinase-like (PK-like)"/>
    <property type="match status" value="1"/>
</dbReference>
<dbReference type="InterPro" id="IPR017441">
    <property type="entry name" value="Protein_kinase_ATP_BS"/>
</dbReference>
<evidence type="ECO:0000256" key="1">
    <source>
        <dbReference type="ARBA" id="ARBA00006529"/>
    </source>
</evidence>
<evidence type="ECO:0000256" key="7">
    <source>
        <dbReference type="PROSITE-ProRule" id="PRU10141"/>
    </source>
</evidence>
<feature type="domain" description="Protein kinase" evidence="8">
    <location>
        <begin position="37"/>
        <end position="300"/>
    </location>
</feature>
<evidence type="ECO:0000256" key="5">
    <source>
        <dbReference type="ARBA" id="ARBA00022777"/>
    </source>
</evidence>
<dbReference type="PANTHER" id="PTHR11584:SF369">
    <property type="entry name" value="MITOGEN-ACTIVATED PROTEIN KINASE KINASE KINASE 19-RELATED"/>
    <property type="match status" value="1"/>
</dbReference>
<dbReference type="Gene3D" id="1.10.510.10">
    <property type="entry name" value="Transferase(Phosphotransferase) domain 1"/>
    <property type="match status" value="1"/>
</dbReference>
<dbReference type="InterPro" id="IPR000719">
    <property type="entry name" value="Prot_kinase_dom"/>
</dbReference>
<dbReference type="Proteomes" id="UP000218811">
    <property type="component" value="Unassembled WGS sequence"/>
</dbReference>
<keyword evidence="5 9" id="KW-0418">Kinase</keyword>
<dbReference type="PROSITE" id="PS50011">
    <property type="entry name" value="PROTEIN_KINASE_DOM"/>
    <property type="match status" value="1"/>
</dbReference>
<organism evidence="9 10">
    <name type="scientific">Wolfiporia cocos (strain MD-104)</name>
    <name type="common">Brown rot fungus</name>
    <dbReference type="NCBI Taxonomy" id="742152"/>
    <lineage>
        <taxon>Eukaryota</taxon>
        <taxon>Fungi</taxon>
        <taxon>Dikarya</taxon>
        <taxon>Basidiomycota</taxon>
        <taxon>Agaricomycotina</taxon>
        <taxon>Agaricomycetes</taxon>
        <taxon>Polyporales</taxon>
        <taxon>Phaeolaceae</taxon>
        <taxon>Wolfiporia</taxon>
    </lineage>
</organism>
<feature type="binding site" evidence="7">
    <location>
        <position position="66"/>
    </location>
    <ligand>
        <name>ATP</name>
        <dbReference type="ChEBI" id="CHEBI:30616"/>
    </ligand>
</feature>